<dbReference type="STRING" id="576137.A0A1L7X9A0"/>
<dbReference type="PANTHER" id="PTHR33048">
    <property type="entry name" value="PTH11-LIKE INTEGRAL MEMBRANE PROTEIN (AFU_ORTHOLOGUE AFUA_5G11245)"/>
    <property type="match status" value="1"/>
</dbReference>
<reference evidence="9 10" key="1">
    <citation type="submission" date="2016-03" db="EMBL/GenBank/DDBJ databases">
        <authorList>
            <person name="Ploux O."/>
        </authorList>
    </citation>
    <scope>NUCLEOTIDE SEQUENCE [LARGE SCALE GENOMIC DNA]</scope>
    <source>
        <strain evidence="9 10">UAMH 11012</strain>
    </source>
</reference>
<dbReference type="Pfam" id="PF20684">
    <property type="entry name" value="Fung_rhodopsin"/>
    <property type="match status" value="1"/>
</dbReference>
<feature type="transmembrane region" description="Helical" evidence="7">
    <location>
        <begin position="185"/>
        <end position="207"/>
    </location>
</feature>
<feature type="transmembrane region" description="Helical" evidence="7">
    <location>
        <begin position="255"/>
        <end position="275"/>
    </location>
</feature>
<protein>
    <submittedName>
        <fullName evidence="9">Related to L-fucose permease</fullName>
    </submittedName>
</protein>
<evidence type="ECO:0000313" key="9">
    <source>
        <dbReference type="EMBL" id="CZR61605.1"/>
    </source>
</evidence>
<evidence type="ECO:0000256" key="5">
    <source>
        <dbReference type="ARBA" id="ARBA00038359"/>
    </source>
</evidence>
<name>A0A1L7X9A0_9HELO</name>
<dbReference type="GO" id="GO:0016020">
    <property type="term" value="C:membrane"/>
    <property type="evidence" value="ECO:0007669"/>
    <property type="project" value="UniProtKB-SubCell"/>
</dbReference>
<dbReference type="AlphaFoldDB" id="A0A1L7X9A0"/>
<feature type="region of interest" description="Disordered" evidence="6">
    <location>
        <begin position="295"/>
        <end position="315"/>
    </location>
</feature>
<organism evidence="9 10">
    <name type="scientific">Phialocephala subalpina</name>
    <dbReference type="NCBI Taxonomy" id="576137"/>
    <lineage>
        <taxon>Eukaryota</taxon>
        <taxon>Fungi</taxon>
        <taxon>Dikarya</taxon>
        <taxon>Ascomycota</taxon>
        <taxon>Pezizomycotina</taxon>
        <taxon>Leotiomycetes</taxon>
        <taxon>Helotiales</taxon>
        <taxon>Mollisiaceae</taxon>
        <taxon>Phialocephala</taxon>
        <taxon>Phialocephala fortinii species complex</taxon>
    </lineage>
</organism>
<feature type="transmembrane region" description="Helical" evidence="7">
    <location>
        <begin position="24"/>
        <end position="46"/>
    </location>
</feature>
<evidence type="ECO:0000259" key="8">
    <source>
        <dbReference type="Pfam" id="PF20684"/>
    </source>
</evidence>
<evidence type="ECO:0000256" key="7">
    <source>
        <dbReference type="SAM" id="Phobius"/>
    </source>
</evidence>
<gene>
    <name evidence="9" type="ORF">PAC_11502</name>
</gene>
<evidence type="ECO:0000256" key="3">
    <source>
        <dbReference type="ARBA" id="ARBA00022989"/>
    </source>
</evidence>
<keyword evidence="10" id="KW-1185">Reference proteome</keyword>
<comment type="subcellular location">
    <subcellularLocation>
        <location evidence="1">Membrane</location>
        <topology evidence="1">Multi-pass membrane protein</topology>
    </subcellularLocation>
</comment>
<evidence type="ECO:0000256" key="1">
    <source>
        <dbReference type="ARBA" id="ARBA00004141"/>
    </source>
</evidence>
<accession>A0A1L7X9A0</accession>
<dbReference type="EMBL" id="FJOG01000018">
    <property type="protein sequence ID" value="CZR61605.1"/>
    <property type="molecule type" value="Genomic_DNA"/>
</dbReference>
<keyword evidence="3 7" id="KW-1133">Transmembrane helix</keyword>
<dbReference type="InterPro" id="IPR052337">
    <property type="entry name" value="SAT4-like"/>
</dbReference>
<keyword evidence="2 7" id="KW-0812">Transmembrane</keyword>
<feature type="transmembrane region" description="Helical" evidence="7">
    <location>
        <begin position="219"/>
        <end position="243"/>
    </location>
</feature>
<sequence length="389" mass="43438">MPPLSVLLEWPTPNYIDPVMRGPANLIVIAIFFPLVLLFVGIRIYTRIYLSKSFGLDDWFIIATLFPTTAFAIFSLVAELHFGWNRHIWDVKLDTITIGLKIVMATEILFCFATSLTKISMLILVYRLVSHSSTLLSKIIIGAITLVSAQGVAFCFSVLLQCRMPSLYWTLSFAPQPECVSETKLLLAAGIVNTITDAVVVILPMPTVWRVKLPVQQQIILVMLFAAGFFITLVGAIRTYYLYKVTTGYDKTWEAFPVWLASSVELYVGIICASIPATKRFFGRFGPNWLSSPMPSRNPTSLATHTQRSSHRHSYPQEEEIGVFPLQEYHDDKKAAGMVEGFDTEATYNMPGVERPETACSKGSDWKAEACGVRGAESREDLVPSYHAS</sequence>
<dbReference type="Proteomes" id="UP000184330">
    <property type="component" value="Unassembled WGS sequence"/>
</dbReference>
<feature type="domain" description="Rhodopsin" evidence="8">
    <location>
        <begin position="42"/>
        <end position="282"/>
    </location>
</feature>
<evidence type="ECO:0000256" key="2">
    <source>
        <dbReference type="ARBA" id="ARBA00022692"/>
    </source>
</evidence>
<dbReference type="InterPro" id="IPR049326">
    <property type="entry name" value="Rhodopsin_dom_fungi"/>
</dbReference>
<evidence type="ECO:0000256" key="6">
    <source>
        <dbReference type="SAM" id="MobiDB-lite"/>
    </source>
</evidence>
<evidence type="ECO:0000313" key="10">
    <source>
        <dbReference type="Proteomes" id="UP000184330"/>
    </source>
</evidence>
<dbReference type="OrthoDB" id="5329176at2759"/>
<feature type="compositionally biased region" description="Polar residues" evidence="6">
    <location>
        <begin position="295"/>
        <end position="307"/>
    </location>
</feature>
<evidence type="ECO:0000256" key="4">
    <source>
        <dbReference type="ARBA" id="ARBA00023136"/>
    </source>
</evidence>
<dbReference type="PANTHER" id="PTHR33048:SF129">
    <property type="entry name" value="INTEGRAL MEMBRANE PROTEIN-RELATED"/>
    <property type="match status" value="1"/>
</dbReference>
<comment type="similarity">
    <text evidence="5">Belongs to the SAT4 family.</text>
</comment>
<feature type="transmembrane region" description="Helical" evidence="7">
    <location>
        <begin position="139"/>
        <end position="160"/>
    </location>
</feature>
<keyword evidence="4 7" id="KW-0472">Membrane</keyword>
<feature type="transmembrane region" description="Helical" evidence="7">
    <location>
        <begin position="98"/>
        <end position="127"/>
    </location>
</feature>
<proteinExistence type="inferred from homology"/>
<feature type="transmembrane region" description="Helical" evidence="7">
    <location>
        <begin position="58"/>
        <end position="78"/>
    </location>
</feature>